<dbReference type="STRING" id="637905.SVI_2143"/>
<feature type="chain" id="PRO_5003067834" description="Lipoprotein" evidence="1">
    <location>
        <begin position="19"/>
        <end position="101"/>
    </location>
</feature>
<dbReference type="HOGENOM" id="CLU_2289760_0_0_6"/>
<organism evidence="2 3">
    <name type="scientific">Shewanella violacea (strain JCM 10179 / CIP 106290 / LMG 19151 / DSS12)</name>
    <dbReference type="NCBI Taxonomy" id="637905"/>
    <lineage>
        <taxon>Bacteria</taxon>
        <taxon>Pseudomonadati</taxon>
        <taxon>Pseudomonadota</taxon>
        <taxon>Gammaproteobacteria</taxon>
        <taxon>Alteromonadales</taxon>
        <taxon>Shewanellaceae</taxon>
        <taxon>Shewanella</taxon>
    </lineage>
</organism>
<protein>
    <recommendedName>
        <fullName evidence="4">Lipoprotein</fullName>
    </recommendedName>
</protein>
<dbReference type="KEGG" id="svo:SVI_2143"/>
<reference evidence="3" key="1">
    <citation type="journal article" date="2010" name="Mol. Biosyst.">
        <title>Complete genome sequence and comparative analysis of Shewanella violacea, a psychrophilic and piezophilic bacterium from deep sea floor sediments.</title>
        <authorList>
            <person name="Aono E."/>
            <person name="Baba T."/>
            <person name="Ara T."/>
            <person name="Nishi T."/>
            <person name="Nakamichi T."/>
            <person name="Inamoto E."/>
            <person name="Toyonaga H."/>
            <person name="Hasegawa M."/>
            <person name="Takai Y."/>
            <person name="Okumura Y."/>
            <person name="Baba M."/>
            <person name="Tomita M."/>
            <person name="Kato C."/>
            <person name="Oshima T."/>
            <person name="Nakasone K."/>
            <person name="Mori H."/>
        </authorList>
    </citation>
    <scope>NUCLEOTIDE SEQUENCE [LARGE SCALE GENOMIC DNA]</scope>
    <source>
        <strain evidence="3">JCM 10179 / CIP 106290 / LMG 19151 / DSS12</strain>
    </source>
</reference>
<dbReference type="EMBL" id="AP011177">
    <property type="protein sequence ID" value="BAJ02114.1"/>
    <property type="molecule type" value="Genomic_DNA"/>
</dbReference>
<keyword evidence="3" id="KW-1185">Reference proteome</keyword>
<sequence>MKKSLISFALLIALEACSQDVEMSHNKPQASHDGTDIYQVMLDKFISLDIPDELSSLSVIDINTQSKPDSIDDLNKVNLEPKYNNAELKMHNQDIGLANTE</sequence>
<evidence type="ECO:0000313" key="2">
    <source>
        <dbReference type="EMBL" id="BAJ02114.1"/>
    </source>
</evidence>
<name>D4ZKB5_SHEVD</name>
<gene>
    <name evidence="2" type="ordered locus">SVI_2143</name>
</gene>
<dbReference type="AlphaFoldDB" id="D4ZKB5"/>
<evidence type="ECO:0000256" key="1">
    <source>
        <dbReference type="SAM" id="SignalP"/>
    </source>
</evidence>
<evidence type="ECO:0008006" key="4">
    <source>
        <dbReference type="Google" id="ProtNLM"/>
    </source>
</evidence>
<keyword evidence="1" id="KW-0732">Signal</keyword>
<proteinExistence type="predicted"/>
<feature type="signal peptide" evidence="1">
    <location>
        <begin position="1"/>
        <end position="18"/>
    </location>
</feature>
<evidence type="ECO:0000313" key="3">
    <source>
        <dbReference type="Proteomes" id="UP000002350"/>
    </source>
</evidence>
<dbReference type="Proteomes" id="UP000002350">
    <property type="component" value="Chromosome"/>
</dbReference>
<accession>D4ZKB5</accession>
<dbReference type="RefSeq" id="WP_013051419.1">
    <property type="nucleotide sequence ID" value="NC_014012.1"/>
</dbReference>